<dbReference type="AlphaFoldDB" id="A0A0K1E6C9"/>
<evidence type="ECO:0000256" key="1">
    <source>
        <dbReference type="SAM" id="SignalP"/>
    </source>
</evidence>
<keyword evidence="3" id="KW-1185">Reference proteome</keyword>
<dbReference type="OrthoDB" id="5514537at2"/>
<dbReference type="KEGG" id="ccro:CMC5_005540"/>
<gene>
    <name evidence="2" type="ORF">CMC5_005540</name>
</gene>
<dbReference type="STRING" id="52.CMC5_005540"/>
<name>A0A0K1E6C9_CHOCO</name>
<evidence type="ECO:0008006" key="4">
    <source>
        <dbReference type="Google" id="ProtNLM"/>
    </source>
</evidence>
<keyword evidence="1" id="KW-0732">Signal</keyword>
<evidence type="ECO:0000313" key="2">
    <source>
        <dbReference type="EMBL" id="AKT36441.1"/>
    </source>
</evidence>
<protein>
    <recommendedName>
        <fullName evidence="4">Lipocalin-like domain-containing protein</fullName>
    </recommendedName>
</protein>
<feature type="chain" id="PRO_5005458953" description="Lipocalin-like domain-containing protein" evidence="1">
    <location>
        <begin position="20"/>
        <end position="131"/>
    </location>
</feature>
<evidence type="ECO:0000313" key="3">
    <source>
        <dbReference type="Proteomes" id="UP000067626"/>
    </source>
</evidence>
<reference evidence="2 3" key="1">
    <citation type="submission" date="2015-07" db="EMBL/GenBank/DDBJ databases">
        <title>Genome analysis of myxobacterium Chondromyces crocatus Cm c5 reveals a high potential for natural compound synthesis and the genetic basis for the loss of fruiting body formation.</title>
        <authorList>
            <person name="Zaburannyi N."/>
            <person name="Bunk B."/>
            <person name="Maier J."/>
            <person name="Overmann J."/>
            <person name="Mueller R."/>
        </authorList>
    </citation>
    <scope>NUCLEOTIDE SEQUENCE [LARGE SCALE GENOMIC DNA]</scope>
    <source>
        <strain evidence="2 3">Cm c5</strain>
    </source>
</reference>
<feature type="signal peptide" evidence="1">
    <location>
        <begin position="1"/>
        <end position="19"/>
    </location>
</feature>
<proteinExistence type="predicted"/>
<accession>A0A0K1E6C9</accession>
<dbReference type="PROSITE" id="PS51257">
    <property type="entry name" value="PROKAR_LIPOPROTEIN"/>
    <property type="match status" value="1"/>
</dbReference>
<sequence length="131" mass="14048">MRTRVSTALALAIALPAVAGCSKSPRDRLQGRWLGESIVNAPSDQVTRATGWVTGTALDFSGSKVTVTIPAESPRNGTFKVTKAEGDRLTVAFLRPEGSRDEAEFQMGPDDKKLHWNIGGGQEIVLAKIQN</sequence>
<organism evidence="2 3">
    <name type="scientific">Chondromyces crocatus</name>
    <dbReference type="NCBI Taxonomy" id="52"/>
    <lineage>
        <taxon>Bacteria</taxon>
        <taxon>Pseudomonadati</taxon>
        <taxon>Myxococcota</taxon>
        <taxon>Polyangia</taxon>
        <taxon>Polyangiales</taxon>
        <taxon>Polyangiaceae</taxon>
        <taxon>Chondromyces</taxon>
    </lineage>
</organism>
<dbReference type="EMBL" id="CP012159">
    <property type="protein sequence ID" value="AKT36441.1"/>
    <property type="molecule type" value="Genomic_DNA"/>
</dbReference>
<dbReference type="Proteomes" id="UP000067626">
    <property type="component" value="Chromosome"/>
</dbReference>